<dbReference type="STRING" id="553466.SAMN04487950_0273"/>
<evidence type="ECO:0000313" key="3">
    <source>
        <dbReference type="Proteomes" id="UP000199607"/>
    </source>
</evidence>
<dbReference type="EMBL" id="FOTC01000001">
    <property type="protein sequence ID" value="SFK63138.1"/>
    <property type="molecule type" value="Genomic_DNA"/>
</dbReference>
<organism evidence="2 3">
    <name type="scientific">Halogranum rubrum</name>
    <dbReference type="NCBI Taxonomy" id="553466"/>
    <lineage>
        <taxon>Archaea</taxon>
        <taxon>Methanobacteriati</taxon>
        <taxon>Methanobacteriota</taxon>
        <taxon>Stenosarchaea group</taxon>
        <taxon>Halobacteria</taxon>
        <taxon>Halobacteriales</taxon>
        <taxon>Haloferacaceae</taxon>
    </lineage>
</organism>
<dbReference type="Proteomes" id="UP000199607">
    <property type="component" value="Unassembled WGS sequence"/>
</dbReference>
<accession>A0A1I4B2S0</accession>
<evidence type="ECO:0000256" key="1">
    <source>
        <dbReference type="SAM" id="MobiDB-lite"/>
    </source>
</evidence>
<dbReference type="AlphaFoldDB" id="A0A1I4B2S0"/>
<keyword evidence="3" id="KW-1185">Reference proteome</keyword>
<proteinExistence type="predicted"/>
<protein>
    <submittedName>
        <fullName evidence="2">Uncharacterized protein</fullName>
    </submittedName>
</protein>
<sequence>MRDRPNWQPRWLSVSKSQSRVEPSTEEWPEFGIDYTFNPDLDGIVGDFAPDEVVLFDRKKGMNGSRWLSAKRDSYVSLDEVR</sequence>
<feature type="region of interest" description="Disordered" evidence="1">
    <location>
        <begin position="1"/>
        <end position="23"/>
    </location>
</feature>
<gene>
    <name evidence="2" type="ORF">SAMN04487950_0273</name>
</gene>
<evidence type="ECO:0000313" key="2">
    <source>
        <dbReference type="EMBL" id="SFK63138.1"/>
    </source>
</evidence>
<name>A0A1I4B2S0_9EURY</name>
<reference evidence="3" key="1">
    <citation type="submission" date="2016-10" db="EMBL/GenBank/DDBJ databases">
        <authorList>
            <person name="Varghese N."/>
            <person name="Submissions S."/>
        </authorList>
    </citation>
    <scope>NUCLEOTIDE SEQUENCE [LARGE SCALE GENOMIC DNA]</scope>
    <source>
        <strain evidence="3">CGMCC 1.7738</strain>
    </source>
</reference>